<proteinExistence type="predicted"/>
<dbReference type="InterPro" id="IPR036696">
    <property type="entry name" value="YdfO-like_sf"/>
</dbReference>
<dbReference type="SUPFAM" id="SSF160419">
    <property type="entry name" value="YdfO-like"/>
    <property type="match status" value="1"/>
</dbReference>
<dbReference type="InterPro" id="IPR009833">
    <property type="entry name" value="DUF1398"/>
</dbReference>
<evidence type="ECO:0000313" key="2">
    <source>
        <dbReference type="Proteomes" id="UP000325295"/>
    </source>
</evidence>
<protein>
    <submittedName>
        <fullName evidence="1">DUF1398 domain-containing protein</fullName>
    </submittedName>
</protein>
<evidence type="ECO:0000313" key="1">
    <source>
        <dbReference type="EMBL" id="QER66483.1"/>
    </source>
</evidence>
<dbReference type="Proteomes" id="UP000325295">
    <property type="component" value="Chromosome"/>
</dbReference>
<accession>A0A5P1WZ31</accession>
<keyword evidence="2" id="KW-1185">Reference proteome</keyword>
<dbReference type="KEGG" id="lnn:F0161_00465"/>
<dbReference type="RefSeq" id="WP_150203074.1">
    <property type="nucleotide sequence ID" value="NZ_CAUQTN010000033.1"/>
</dbReference>
<dbReference type="OrthoDB" id="1550456at2"/>
<dbReference type="Gene3D" id="3.30.1810.10">
    <property type="entry name" value="YdfO-like"/>
    <property type="match status" value="1"/>
</dbReference>
<organism evidence="1 2">
    <name type="scientific">Paucilactobacillus nenjiangensis</name>
    <dbReference type="NCBI Taxonomy" id="1296540"/>
    <lineage>
        <taxon>Bacteria</taxon>
        <taxon>Bacillati</taxon>
        <taxon>Bacillota</taxon>
        <taxon>Bacilli</taxon>
        <taxon>Lactobacillales</taxon>
        <taxon>Lactobacillaceae</taxon>
        <taxon>Paucilactobacillus</taxon>
    </lineage>
</organism>
<reference evidence="1 2" key="1">
    <citation type="submission" date="2019-09" db="EMBL/GenBank/DDBJ databases">
        <title>Complete Genome Sequence of Lactobacillus nenjiangensis SH-Y15, isolated from sauerkraut.</title>
        <authorList>
            <person name="Yang H."/>
        </authorList>
    </citation>
    <scope>NUCLEOTIDE SEQUENCE [LARGE SCALE GENOMIC DNA]</scope>
    <source>
        <strain evidence="1 2">SH-Y15</strain>
    </source>
</reference>
<dbReference type="EMBL" id="CP043939">
    <property type="protein sequence ID" value="QER66483.1"/>
    <property type="molecule type" value="Genomic_DNA"/>
</dbReference>
<name>A0A5P1WZ31_9LACO</name>
<dbReference type="AlphaFoldDB" id="A0A5P1WZ31"/>
<gene>
    <name evidence="1" type="ORF">F0161_00465</name>
</gene>
<sequence length="130" mass="14258">MSLNYQDIEAAVLSEKDAGGFAKLMKDFQALGVEKYDYLVADGLYRYYDSDSSIDLQVNAVPKSVEALGDSTKIKLAVQGAQAGKFDFERFCELAGQAGVLYWRSDLIAKNVSYFDTQGNALLIEPIPGI</sequence>
<dbReference type="Pfam" id="PF07166">
    <property type="entry name" value="DUF1398"/>
    <property type="match status" value="1"/>
</dbReference>